<name>A0A0L0FAD3_9EUKA</name>
<dbReference type="RefSeq" id="XP_014147564.1">
    <property type="nucleotide sequence ID" value="XM_014292089.1"/>
</dbReference>
<dbReference type="EMBL" id="KQ245326">
    <property type="protein sequence ID" value="KNC73662.1"/>
    <property type="molecule type" value="Genomic_DNA"/>
</dbReference>
<dbReference type="Proteomes" id="UP000054560">
    <property type="component" value="Unassembled WGS sequence"/>
</dbReference>
<sequence length="170" mass="18276">MQGFSVDRHANTFTGYLAGSSNSYVQHPAPVKRVLPVCASTEINQGFLKRANTQMACQEPDVDATPNTCVYSNGYDNMVSVSEVSSNPSYPTSSTMSGNRVFTDDAMQLDSQAAGYVSGHAKRSGWPQLETQTNTGYSALRGNTLSEKSSNSTMDQYGGLGADGEVETWF</sequence>
<organism evidence="1 2">
    <name type="scientific">Sphaeroforma arctica JP610</name>
    <dbReference type="NCBI Taxonomy" id="667725"/>
    <lineage>
        <taxon>Eukaryota</taxon>
        <taxon>Ichthyosporea</taxon>
        <taxon>Ichthyophonida</taxon>
        <taxon>Sphaeroforma</taxon>
    </lineage>
</organism>
<evidence type="ECO:0000313" key="2">
    <source>
        <dbReference type="Proteomes" id="UP000054560"/>
    </source>
</evidence>
<dbReference type="AlphaFoldDB" id="A0A0L0FAD3"/>
<evidence type="ECO:0000313" key="1">
    <source>
        <dbReference type="EMBL" id="KNC73662.1"/>
    </source>
</evidence>
<dbReference type="GeneID" id="25914283"/>
<protein>
    <submittedName>
        <fullName evidence="1">Uncharacterized protein</fullName>
    </submittedName>
</protein>
<accession>A0A0L0FAD3</accession>
<reference evidence="1 2" key="1">
    <citation type="submission" date="2011-02" db="EMBL/GenBank/DDBJ databases">
        <title>The Genome Sequence of Sphaeroforma arctica JP610.</title>
        <authorList>
            <consortium name="The Broad Institute Genome Sequencing Platform"/>
            <person name="Russ C."/>
            <person name="Cuomo C."/>
            <person name="Young S.K."/>
            <person name="Zeng Q."/>
            <person name="Gargeya S."/>
            <person name="Alvarado L."/>
            <person name="Berlin A."/>
            <person name="Chapman S.B."/>
            <person name="Chen Z."/>
            <person name="Freedman E."/>
            <person name="Gellesch M."/>
            <person name="Goldberg J."/>
            <person name="Griggs A."/>
            <person name="Gujja S."/>
            <person name="Heilman E."/>
            <person name="Heiman D."/>
            <person name="Howarth C."/>
            <person name="Mehta T."/>
            <person name="Neiman D."/>
            <person name="Pearson M."/>
            <person name="Roberts A."/>
            <person name="Saif S."/>
            <person name="Shea T."/>
            <person name="Shenoy N."/>
            <person name="Sisk P."/>
            <person name="Stolte C."/>
            <person name="Sykes S."/>
            <person name="White J."/>
            <person name="Yandava C."/>
            <person name="Burger G."/>
            <person name="Gray M.W."/>
            <person name="Holland P.W.H."/>
            <person name="King N."/>
            <person name="Lang F.B.F."/>
            <person name="Roger A.J."/>
            <person name="Ruiz-Trillo I."/>
            <person name="Haas B."/>
            <person name="Nusbaum C."/>
            <person name="Birren B."/>
        </authorList>
    </citation>
    <scope>NUCLEOTIDE SEQUENCE [LARGE SCALE GENOMIC DNA]</scope>
    <source>
        <strain evidence="1 2">JP610</strain>
    </source>
</reference>
<keyword evidence="2" id="KW-1185">Reference proteome</keyword>
<proteinExistence type="predicted"/>
<gene>
    <name evidence="1" type="ORF">SARC_13779</name>
</gene>